<dbReference type="InterPro" id="IPR033910">
    <property type="entry name" value="GluRS_core"/>
</dbReference>
<comment type="subunit">
    <text evidence="3 10">Monomer.</text>
</comment>
<keyword evidence="4 10" id="KW-0963">Cytoplasm</keyword>
<dbReference type="Pfam" id="PF00749">
    <property type="entry name" value="tRNA-synt_1c"/>
    <property type="match status" value="1"/>
</dbReference>
<dbReference type="GO" id="GO:0006424">
    <property type="term" value="P:glutamyl-tRNA aminoacylation"/>
    <property type="evidence" value="ECO:0007669"/>
    <property type="project" value="UniProtKB-UniRule"/>
</dbReference>
<comment type="similarity">
    <text evidence="2 10">Belongs to the class-I aminoacyl-tRNA synthetase family. Glutamate--tRNA ligase type 1 subfamily.</text>
</comment>
<dbReference type="CDD" id="cd00808">
    <property type="entry name" value="GluRS_core"/>
    <property type="match status" value="1"/>
</dbReference>
<feature type="short sequence motif" description="'KMSKS' region" evidence="10">
    <location>
        <begin position="245"/>
        <end position="249"/>
    </location>
</feature>
<dbReference type="PANTHER" id="PTHR43311:SF2">
    <property type="entry name" value="GLUTAMATE--TRNA LIGASE, MITOCHONDRIAL-RELATED"/>
    <property type="match status" value="1"/>
</dbReference>
<feature type="short sequence motif" description="'HIGH' region" evidence="10">
    <location>
        <begin position="10"/>
        <end position="20"/>
    </location>
</feature>
<evidence type="ECO:0000259" key="12">
    <source>
        <dbReference type="Pfam" id="PF19269"/>
    </source>
</evidence>
<comment type="catalytic activity">
    <reaction evidence="10">
        <text>tRNA(Glu) + L-glutamate + ATP = L-glutamyl-tRNA(Glu) + AMP + diphosphate</text>
        <dbReference type="Rhea" id="RHEA:23540"/>
        <dbReference type="Rhea" id="RHEA-COMP:9663"/>
        <dbReference type="Rhea" id="RHEA-COMP:9680"/>
        <dbReference type="ChEBI" id="CHEBI:29985"/>
        <dbReference type="ChEBI" id="CHEBI:30616"/>
        <dbReference type="ChEBI" id="CHEBI:33019"/>
        <dbReference type="ChEBI" id="CHEBI:78442"/>
        <dbReference type="ChEBI" id="CHEBI:78520"/>
        <dbReference type="ChEBI" id="CHEBI:456215"/>
        <dbReference type="EC" id="6.1.1.17"/>
    </reaction>
</comment>
<dbReference type="Gene3D" id="1.10.10.350">
    <property type="match status" value="1"/>
</dbReference>
<dbReference type="InterPro" id="IPR045462">
    <property type="entry name" value="aa-tRNA-synth_I_cd-bd"/>
</dbReference>
<dbReference type="GO" id="GO:0004818">
    <property type="term" value="F:glutamate-tRNA ligase activity"/>
    <property type="evidence" value="ECO:0007669"/>
    <property type="project" value="UniProtKB-UniRule"/>
</dbReference>
<comment type="caution">
    <text evidence="13">The sequence shown here is derived from an EMBL/GenBank/DDBJ whole genome shotgun (WGS) entry which is preliminary data.</text>
</comment>
<keyword evidence="6 10" id="KW-0547">Nucleotide-binding</keyword>
<keyword evidence="7 10" id="KW-0067">ATP-binding</keyword>
<dbReference type="EMBL" id="NQJD01000028">
    <property type="protein sequence ID" value="TAA74375.1"/>
    <property type="molecule type" value="Genomic_DNA"/>
</dbReference>
<evidence type="ECO:0000259" key="11">
    <source>
        <dbReference type="Pfam" id="PF00749"/>
    </source>
</evidence>
<dbReference type="InterPro" id="IPR008925">
    <property type="entry name" value="aa_tRNA-synth_I_cd-bd_sf"/>
</dbReference>
<evidence type="ECO:0000256" key="8">
    <source>
        <dbReference type="ARBA" id="ARBA00022917"/>
    </source>
</evidence>
<dbReference type="Gene3D" id="3.40.50.620">
    <property type="entry name" value="HUPs"/>
    <property type="match status" value="1"/>
</dbReference>
<dbReference type="SUPFAM" id="SSF48163">
    <property type="entry name" value="An anticodon-binding domain of class I aminoacyl-tRNA synthetases"/>
    <property type="match status" value="1"/>
</dbReference>
<evidence type="ECO:0000256" key="1">
    <source>
        <dbReference type="ARBA" id="ARBA00004496"/>
    </source>
</evidence>
<dbReference type="AlphaFoldDB" id="A0A521G050"/>
<dbReference type="SUPFAM" id="SSF52374">
    <property type="entry name" value="Nucleotidylyl transferase"/>
    <property type="match status" value="1"/>
</dbReference>
<evidence type="ECO:0000256" key="10">
    <source>
        <dbReference type="HAMAP-Rule" id="MF_00022"/>
    </source>
</evidence>
<dbReference type="InterPro" id="IPR014729">
    <property type="entry name" value="Rossmann-like_a/b/a_fold"/>
</dbReference>
<feature type="binding site" evidence="10">
    <location>
        <position position="101"/>
    </location>
    <ligand>
        <name>Zn(2+)</name>
        <dbReference type="ChEBI" id="CHEBI:29105"/>
    </ligand>
</feature>
<evidence type="ECO:0000256" key="5">
    <source>
        <dbReference type="ARBA" id="ARBA00022598"/>
    </source>
</evidence>
<dbReference type="Proteomes" id="UP000316238">
    <property type="component" value="Unassembled WGS sequence"/>
</dbReference>
<evidence type="ECO:0000256" key="6">
    <source>
        <dbReference type="ARBA" id="ARBA00022741"/>
    </source>
</evidence>
<evidence type="ECO:0000256" key="9">
    <source>
        <dbReference type="ARBA" id="ARBA00023146"/>
    </source>
</evidence>
<name>A0A521G050_9BACT</name>
<feature type="domain" description="Aminoacyl-tRNA synthetase class I anticodon-binding" evidence="12">
    <location>
        <begin position="340"/>
        <end position="489"/>
    </location>
</feature>
<feature type="binding site" evidence="10">
    <location>
        <position position="129"/>
    </location>
    <ligand>
        <name>Zn(2+)</name>
        <dbReference type="ChEBI" id="CHEBI:29105"/>
    </ligand>
</feature>
<feature type="binding site" evidence="10">
    <location>
        <position position="248"/>
    </location>
    <ligand>
        <name>ATP</name>
        <dbReference type="ChEBI" id="CHEBI:30616"/>
    </ligand>
</feature>
<evidence type="ECO:0000256" key="7">
    <source>
        <dbReference type="ARBA" id="ARBA00022840"/>
    </source>
</evidence>
<dbReference type="FunFam" id="3.40.50.620:FF:000007">
    <property type="entry name" value="Glutamate--tRNA ligase"/>
    <property type="match status" value="1"/>
</dbReference>
<keyword evidence="14" id="KW-1185">Reference proteome</keyword>
<keyword evidence="9 10" id="KW-0030">Aminoacyl-tRNA synthetase</keyword>
<evidence type="ECO:0000313" key="14">
    <source>
        <dbReference type="Proteomes" id="UP000316238"/>
    </source>
</evidence>
<dbReference type="InterPro" id="IPR000924">
    <property type="entry name" value="Glu/Gln-tRNA-synth"/>
</dbReference>
<keyword evidence="5 10" id="KW-0436">Ligase</keyword>
<dbReference type="EC" id="6.1.1.17" evidence="10"/>
<evidence type="ECO:0000313" key="13">
    <source>
        <dbReference type="EMBL" id="TAA74375.1"/>
    </source>
</evidence>
<proteinExistence type="inferred from homology"/>
<gene>
    <name evidence="10" type="primary">gltX</name>
    <name evidence="13" type="ORF">CDV28_1289</name>
</gene>
<comment type="cofactor">
    <cofactor evidence="10">
        <name>Zn(2+)</name>
        <dbReference type="ChEBI" id="CHEBI:29105"/>
    </cofactor>
    <text evidence="10">Binds 1 zinc ion per subunit.</text>
</comment>
<evidence type="ECO:0000256" key="3">
    <source>
        <dbReference type="ARBA" id="ARBA00011245"/>
    </source>
</evidence>
<evidence type="ECO:0000256" key="4">
    <source>
        <dbReference type="ARBA" id="ARBA00022490"/>
    </source>
</evidence>
<dbReference type="NCBIfam" id="TIGR00464">
    <property type="entry name" value="gltX_bact"/>
    <property type="match status" value="1"/>
</dbReference>
<dbReference type="InterPro" id="IPR020058">
    <property type="entry name" value="Glu/Gln-tRNA-synth_Ib_cat-dom"/>
</dbReference>
<dbReference type="GO" id="GO:0008270">
    <property type="term" value="F:zinc ion binding"/>
    <property type="evidence" value="ECO:0007669"/>
    <property type="project" value="UniProtKB-UniRule"/>
</dbReference>
<reference evidence="13" key="1">
    <citation type="submission" date="2017-07" db="EMBL/GenBank/DDBJ databases">
        <title>The cable genome - Insights into the physiology and evolution of filamentous bacteria capable of sulfide oxidation via long distance electron transfer.</title>
        <authorList>
            <person name="Thorup C."/>
            <person name="Bjerg J.T."/>
            <person name="Schreiber L."/>
            <person name="Nielsen L.P."/>
            <person name="Kjeldsen K.U."/>
            <person name="Boesen T."/>
            <person name="Boggild A."/>
            <person name="Meysman F."/>
            <person name="Geelhoed J."/>
            <person name="Schramm A."/>
        </authorList>
    </citation>
    <scope>NUCLEOTIDE SEQUENCE [LARGE SCALE GENOMIC DNA]</scope>
    <source>
        <strain evidence="13">GS</strain>
    </source>
</reference>
<feature type="binding site" evidence="10">
    <location>
        <position position="127"/>
    </location>
    <ligand>
        <name>Zn(2+)</name>
        <dbReference type="ChEBI" id="CHEBI:29105"/>
    </ligand>
</feature>
<dbReference type="InterPro" id="IPR049940">
    <property type="entry name" value="GluQ/Sye"/>
</dbReference>
<keyword evidence="10" id="KW-0479">Metal-binding</keyword>
<dbReference type="GO" id="GO:0005524">
    <property type="term" value="F:ATP binding"/>
    <property type="evidence" value="ECO:0007669"/>
    <property type="project" value="UniProtKB-UniRule"/>
</dbReference>
<dbReference type="HAMAP" id="MF_00022">
    <property type="entry name" value="Glu_tRNA_synth_type1"/>
    <property type="match status" value="1"/>
</dbReference>
<protein>
    <recommendedName>
        <fullName evidence="10">Glutamate--tRNA ligase</fullName>
        <ecNumber evidence="10">6.1.1.17</ecNumber>
    </recommendedName>
    <alternativeName>
        <fullName evidence="10">Glutamyl-tRNA synthetase</fullName>
        <shortName evidence="10">GluRS</shortName>
    </alternativeName>
</protein>
<sequence>MTEVRVRFPPSPTGYLHIGSARTALLNWLWAKKNNGKLVLRIEDTDEERSTQTSIDGIIDGLQWLGLDWDEGPYFQTEFADAHRQAAEQLLAAGHAYKCFCTKEELERKREAAMAAKQDEVGYDGTCRDLTPEQVAEKEAQGIPAAIRFKVPQREGKVAYEDKVLGTIERAYTDIEDFVIVRSNGKPLYLLCNVVDDIRDRITHILRGQDHTSNTTRQVLLYEALGVPLPVFAHMPLTLDLQKRKISKRSHGEVVSVQFYREKGVLPWALCNFLALLGWNPGTDQEIFSSEELIAAFTLERIGKVNSVFNYQKDDPKFFTDPKLISINEQYLRTMPIEELAELVKQDFIKQGLWDNAYEGEKRAWFLETLNLIRDRFHTVCDFATLGRAYFADQYKVEDAPLKKNILKYRELLNWLPMLAGRFDRLSDDDFTKEIAEDSTRALAEELNIKPGVLINGMRTVLTGQLAGPGMFDILIALGKERTIERMRSIEHLYSSLEDSAVS</sequence>
<keyword evidence="8 10" id="KW-0648">Protein biosynthesis</keyword>
<dbReference type="GO" id="GO:0000049">
    <property type="term" value="F:tRNA binding"/>
    <property type="evidence" value="ECO:0007669"/>
    <property type="project" value="InterPro"/>
</dbReference>
<feature type="binding site" evidence="10">
    <location>
        <position position="99"/>
    </location>
    <ligand>
        <name>Zn(2+)</name>
        <dbReference type="ChEBI" id="CHEBI:29105"/>
    </ligand>
</feature>
<feature type="domain" description="Glutamyl/glutaminyl-tRNA synthetase class Ib catalytic" evidence="11">
    <location>
        <begin position="3"/>
        <end position="313"/>
    </location>
</feature>
<accession>A0A521G050</accession>
<organism evidence="13 14">
    <name type="scientific">Candidatus Electronema aureum</name>
    <dbReference type="NCBI Taxonomy" id="2005002"/>
    <lineage>
        <taxon>Bacteria</taxon>
        <taxon>Pseudomonadati</taxon>
        <taxon>Thermodesulfobacteriota</taxon>
        <taxon>Desulfobulbia</taxon>
        <taxon>Desulfobulbales</taxon>
        <taxon>Desulfobulbaceae</taxon>
        <taxon>Candidatus Electronema</taxon>
    </lineage>
</organism>
<comment type="function">
    <text evidence="10">Catalyzes the attachment of glutamate to tRNA(Glu) in a two-step reaction: glutamate is first activated by ATP to form Glu-AMP and then transferred to the acceptor end of tRNA(Glu).</text>
</comment>
<evidence type="ECO:0000256" key="2">
    <source>
        <dbReference type="ARBA" id="ARBA00007894"/>
    </source>
</evidence>
<dbReference type="PANTHER" id="PTHR43311">
    <property type="entry name" value="GLUTAMATE--TRNA LIGASE"/>
    <property type="match status" value="1"/>
</dbReference>
<dbReference type="InterPro" id="IPR004527">
    <property type="entry name" value="Glu-tRNA-ligase_bac/mito"/>
</dbReference>
<dbReference type="InterPro" id="IPR020751">
    <property type="entry name" value="aa-tRNA-synth_I_codon-bd_sub2"/>
</dbReference>
<comment type="subcellular location">
    <subcellularLocation>
        <location evidence="1 10">Cytoplasm</location>
    </subcellularLocation>
</comment>
<dbReference type="GO" id="GO:0005829">
    <property type="term" value="C:cytosol"/>
    <property type="evidence" value="ECO:0007669"/>
    <property type="project" value="TreeGrafter"/>
</dbReference>
<dbReference type="Pfam" id="PF19269">
    <property type="entry name" value="Anticodon_2"/>
    <property type="match status" value="1"/>
</dbReference>
<keyword evidence="10" id="KW-0862">Zinc</keyword>
<dbReference type="PRINTS" id="PR00987">
    <property type="entry name" value="TRNASYNTHGLU"/>
</dbReference>